<keyword evidence="2" id="KW-0813">Transport</keyword>
<dbReference type="EMBL" id="JAVLVT010000007">
    <property type="protein sequence ID" value="MDS1271684.1"/>
    <property type="molecule type" value="Genomic_DNA"/>
</dbReference>
<feature type="signal peptide" evidence="4">
    <location>
        <begin position="1"/>
        <end position="20"/>
    </location>
</feature>
<dbReference type="SUPFAM" id="SSF53850">
    <property type="entry name" value="Periplasmic binding protein-like II"/>
    <property type="match status" value="1"/>
</dbReference>
<reference evidence="6" key="1">
    <citation type="submission" date="2023-07" db="EMBL/GenBank/DDBJ databases">
        <title>Novel species in the genus Lipingzhangella isolated from Sambhar Salt Lake.</title>
        <authorList>
            <person name="Jiya N."/>
            <person name="Kajale S."/>
            <person name="Sharma A."/>
        </authorList>
    </citation>
    <scope>NUCLEOTIDE SEQUENCE [LARGE SCALE GENOMIC DNA]</scope>
    <source>
        <strain evidence="6">LS1_29</strain>
    </source>
</reference>
<dbReference type="PANTHER" id="PTHR30061:SF50">
    <property type="entry name" value="MALTOSE_MALTODEXTRIN-BINDING PERIPLASMIC PROTEIN"/>
    <property type="match status" value="1"/>
</dbReference>
<evidence type="ECO:0000256" key="1">
    <source>
        <dbReference type="ARBA" id="ARBA00008520"/>
    </source>
</evidence>
<gene>
    <name evidence="5" type="ORF">RIF23_15420</name>
</gene>
<evidence type="ECO:0000256" key="4">
    <source>
        <dbReference type="SAM" id="SignalP"/>
    </source>
</evidence>
<sequence length="427" mass="46453">MRLTHIAAAGSALVFATACAGNGDGGDVDPGDAPEELTIWTMGGATEESEEFFEELRDEWSQDYPDTSLNVEYIPWDEAQDSITNALAGGDAPDVLEAGNDQVSNWAVQGAILDLDEYVADWDEAEDINQEAMDYGSYENTQYSVPLHLAVRTLIYRADWLEDLGHDAPETWDELVEVAEDIEDEHGVLGFGAPTDFTNGIASFIWSNGGEIATSEDGAEWEGQLTDPATVEAIEFYTDLTNDFSPVYTGENELIAQADLANGELGMYIDGNWAFDEIADQAEDPDMVDNLGAAPIPGVDGMAPAFAGGSNLTVFSTADDPDFAFELLSTWASKDMAATWAEYTGFFPAYPELLDEPQFQEDEVAQASAEQLENQRYFPATPNWTDADFEGKIIPGAVLDIADGDNAEERLAEANEELTEVLNQETD</sequence>
<dbReference type="RefSeq" id="WP_310913247.1">
    <property type="nucleotide sequence ID" value="NZ_JAVLVT010000007.1"/>
</dbReference>
<dbReference type="PROSITE" id="PS51257">
    <property type="entry name" value="PROKAR_LIPOPROTEIN"/>
    <property type="match status" value="1"/>
</dbReference>
<name>A0ABU2HAS0_9ACTN</name>
<dbReference type="PANTHER" id="PTHR30061">
    <property type="entry name" value="MALTOSE-BINDING PERIPLASMIC PROTEIN"/>
    <property type="match status" value="1"/>
</dbReference>
<comment type="caution">
    <text evidence="5">The sequence shown here is derived from an EMBL/GenBank/DDBJ whole genome shotgun (WGS) entry which is preliminary data.</text>
</comment>
<keyword evidence="3 4" id="KW-0732">Signal</keyword>
<evidence type="ECO:0000313" key="5">
    <source>
        <dbReference type="EMBL" id="MDS1271684.1"/>
    </source>
</evidence>
<evidence type="ECO:0000256" key="3">
    <source>
        <dbReference type="ARBA" id="ARBA00022729"/>
    </source>
</evidence>
<feature type="chain" id="PRO_5046825229" evidence="4">
    <location>
        <begin position="21"/>
        <end position="427"/>
    </location>
</feature>
<dbReference type="Pfam" id="PF01547">
    <property type="entry name" value="SBP_bac_1"/>
    <property type="match status" value="1"/>
</dbReference>
<evidence type="ECO:0000256" key="2">
    <source>
        <dbReference type="ARBA" id="ARBA00022448"/>
    </source>
</evidence>
<dbReference type="Gene3D" id="3.40.190.10">
    <property type="entry name" value="Periplasmic binding protein-like II"/>
    <property type="match status" value="2"/>
</dbReference>
<proteinExistence type="inferred from homology"/>
<accession>A0ABU2HAS0</accession>
<comment type="similarity">
    <text evidence="1">Belongs to the bacterial solute-binding protein 1 family.</text>
</comment>
<evidence type="ECO:0000313" key="6">
    <source>
        <dbReference type="Proteomes" id="UP001250214"/>
    </source>
</evidence>
<keyword evidence="6" id="KW-1185">Reference proteome</keyword>
<dbReference type="InterPro" id="IPR006059">
    <property type="entry name" value="SBP"/>
</dbReference>
<protein>
    <submittedName>
        <fullName evidence="5">Extracellular solute-binding protein</fullName>
    </submittedName>
</protein>
<organism evidence="5 6">
    <name type="scientific">Lipingzhangella rawalii</name>
    <dbReference type="NCBI Taxonomy" id="2055835"/>
    <lineage>
        <taxon>Bacteria</taxon>
        <taxon>Bacillati</taxon>
        <taxon>Actinomycetota</taxon>
        <taxon>Actinomycetes</taxon>
        <taxon>Streptosporangiales</taxon>
        <taxon>Nocardiopsidaceae</taxon>
        <taxon>Lipingzhangella</taxon>
    </lineage>
</organism>
<dbReference type="Proteomes" id="UP001250214">
    <property type="component" value="Unassembled WGS sequence"/>
</dbReference>